<feature type="non-terminal residue" evidence="1">
    <location>
        <position position="1"/>
    </location>
</feature>
<evidence type="ECO:0000313" key="2">
    <source>
        <dbReference type="Proteomes" id="UP000050975"/>
    </source>
</evidence>
<protein>
    <submittedName>
        <fullName evidence="1">Uncharacterized protein</fullName>
    </submittedName>
</protein>
<accession>A0A0S8JXK1</accession>
<evidence type="ECO:0000313" key="1">
    <source>
        <dbReference type="EMBL" id="KPL14296.1"/>
    </source>
</evidence>
<dbReference type="EMBL" id="LJVE01000057">
    <property type="protein sequence ID" value="KPL14296.1"/>
    <property type="molecule type" value="Genomic_DNA"/>
</dbReference>
<organism evidence="1 2">
    <name type="scientific">candidate division WOR_3 bacterium SM1_77</name>
    <dbReference type="NCBI Taxonomy" id="1703778"/>
    <lineage>
        <taxon>Bacteria</taxon>
        <taxon>Bacteria division WOR-3</taxon>
    </lineage>
</organism>
<dbReference type="InterPro" id="IPR029044">
    <property type="entry name" value="Nucleotide-diphossugar_trans"/>
</dbReference>
<sequence length="260" mass="30323">FTPQYGKNLSAQIENRLSELDVTLIPFDVNPEILRFFFSGDIMAAALAESTAANKTDLLIWLGSNTIVLNEPKAFLLYDNKNVGYRPVHHTNVGSPYDTPLDAFWKLIYQYCQVPEDRLFPMETHIDGETIRPYFNAGFLVVRPEKKLFRNWHDLFFEVYQKPELQALYQQDERYVIFAHQAILSGVILAKFTREELQELPRTYNYPIHLFSEDVTDHRPAGLEEIIVARHEGFYQDPDWMEKIPAGEPLKKWLAEKLPK</sequence>
<dbReference type="Gene3D" id="3.90.550.10">
    <property type="entry name" value="Spore Coat Polysaccharide Biosynthesis Protein SpsA, Chain A"/>
    <property type="match status" value="1"/>
</dbReference>
<dbReference type="Proteomes" id="UP000050975">
    <property type="component" value="Unassembled WGS sequence"/>
</dbReference>
<dbReference type="SUPFAM" id="SSF53448">
    <property type="entry name" value="Nucleotide-diphospho-sugar transferases"/>
    <property type="match status" value="1"/>
</dbReference>
<gene>
    <name evidence="1" type="ORF">AMJ74_03680</name>
</gene>
<proteinExistence type="predicted"/>
<name>A0A0S8JXK1_UNCW3</name>
<reference evidence="1 2" key="1">
    <citation type="journal article" date="2015" name="Microbiome">
        <title>Genomic resolution of linkages in carbon, nitrogen, and sulfur cycling among widespread estuary sediment bacteria.</title>
        <authorList>
            <person name="Baker B.J."/>
            <person name="Lazar C.S."/>
            <person name="Teske A.P."/>
            <person name="Dick G.J."/>
        </authorList>
    </citation>
    <scope>NUCLEOTIDE SEQUENCE [LARGE SCALE GENOMIC DNA]</scope>
    <source>
        <strain evidence="1">SM1_77</strain>
    </source>
</reference>
<comment type="caution">
    <text evidence="1">The sequence shown here is derived from an EMBL/GenBank/DDBJ whole genome shotgun (WGS) entry which is preliminary data.</text>
</comment>
<dbReference type="AlphaFoldDB" id="A0A0S8JXK1"/>